<dbReference type="EMBL" id="BMPD01000007">
    <property type="protein sequence ID" value="GGK79432.1"/>
    <property type="molecule type" value="Genomic_DNA"/>
</dbReference>
<proteinExistence type="predicted"/>
<reference evidence="2" key="1">
    <citation type="journal article" date="2014" name="Int. J. Syst. Evol. Microbiol.">
        <title>Complete genome sequence of Corynebacterium casei LMG S-19264T (=DSM 44701T), isolated from a smear-ripened cheese.</title>
        <authorList>
            <consortium name="US DOE Joint Genome Institute (JGI-PGF)"/>
            <person name="Walter F."/>
            <person name="Albersmeier A."/>
            <person name="Kalinowski J."/>
            <person name="Ruckert C."/>
        </authorList>
    </citation>
    <scope>NUCLEOTIDE SEQUENCE</scope>
    <source>
        <strain evidence="2">JCM 19018</strain>
    </source>
</reference>
<evidence type="ECO:0000259" key="1">
    <source>
        <dbReference type="Pfam" id="PF25958"/>
    </source>
</evidence>
<evidence type="ECO:0000313" key="3">
    <source>
        <dbReference type="Proteomes" id="UP000614221"/>
    </source>
</evidence>
<dbReference type="AlphaFoldDB" id="A0A830F3N7"/>
<dbReference type="Pfam" id="PF25958">
    <property type="entry name" value="DUF7995"/>
    <property type="match status" value="1"/>
</dbReference>
<accession>A0A830F3N7</accession>
<reference evidence="2" key="2">
    <citation type="submission" date="2020-09" db="EMBL/GenBank/DDBJ databases">
        <authorList>
            <person name="Sun Q."/>
            <person name="Ohkuma M."/>
        </authorList>
    </citation>
    <scope>NUCLEOTIDE SEQUENCE</scope>
    <source>
        <strain evidence="2">JCM 19018</strain>
    </source>
</reference>
<evidence type="ECO:0000313" key="2">
    <source>
        <dbReference type="EMBL" id="GGK79432.1"/>
    </source>
</evidence>
<organism evidence="2 3">
    <name type="scientific">Haloarcula sebkhae</name>
    <dbReference type="NCBI Taxonomy" id="932660"/>
    <lineage>
        <taxon>Archaea</taxon>
        <taxon>Methanobacteriati</taxon>
        <taxon>Methanobacteriota</taxon>
        <taxon>Stenosarchaea group</taxon>
        <taxon>Halobacteria</taxon>
        <taxon>Halobacteriales</taxon>
        <taxon>Haloarculaceae</taxon>
        <taxon>Haloarcula</taxon>
    </lineage>
</organism>
<dbReference type="InterPro" id="IPR058308">
    <property type="entry name" value="DUF7995"/>
</dbReference>
<feature type="domain" description="DUF7995" evidence="1">
    <location>
        <begin position="1"/>
        <end position="60"/>
    </location>
</feature>
<gene>
    <name evidence="2" type="ORF">GCM10009067_34670</name>
</gene>
<protein>
    <recommendedName>
        <fullName evidence="1">DUF7995 domain-containing protein</fullName>
    </recommendedName>
</protein>
<dbReference type="Proteomes" id="UP000614221">
    <property type="component" value="Unassembled WGS sequence"/>
</dbReference>
<name>A0A830F3N7_9EURY</name>
<comment type="caution">
    <text evidence="2">The sequence shown here is derived from an EMBL/GenBank/DDBJ whole genome shotgun (WGS) entry which is preliminary data.</text>
</comment>
<sequence>MRDEDLARHAFHQVGAYEGPSVSMYDQHAQGIRHRGQLDRILEENQDSQALWIVPADVHF</sequence>